<feature type="transmembrane region" description="Helical" evidence="1">
    <location>
        <begin position="279"/>
        <end position="297"/>
    </location>
</feature>
<dbReference type="Proteomes" id="UP000032303">
    <property type="component" value="Chromosome 1"/>
</dbReference>
<evidence type="ECO:0008006" key="4">
    <source>
        <dbReference type="Google" id="ProtNLM"/>
    </source>
</evidence>
<dbReference type="OrthoDB" id="6222260at2"/>
<accession>A0A0C5WKW8</accession>
<feature type="transmembrane region" description="Helical" evidence="1">
    <location>
        <begin position="52"/>
        <end position="70"/>
    </location>
</feature>
<feature type="transmembrane region" description="Helical" evidence="1">
    <location>
        <begin position="77"/>
        <end position="95"/>
    </location>
</feature>
<dbReference type="EMBL" id="CP005973">
    <property type="protein sequence ID" value="AJR05729.1"/>
    <property type="molecule type" value="Genomic_DNA"/>
</dbReference>
<protein>
    <recommendedName>
        <fullName evidence="4">DUF2955 domain-containing protein</fullName>
    </recommendedName>
</protein>
<dbReference type="KEGG" id="pgb:H744_1c0704"/>
<dbReference type="PATRIC" id="fig|658445.3.peg.766"/>
<feature type="transmembrane region" description="Helical" evidence="1">
    <location>
        <begin position="132"/>
        <end position="151"/>
    </location>
</feature>
<feature type="transmembrane region" description="Helical" evidence="1">
    <location>
        <begin position="12"/>
        <end position="32"/>
    </location>
</feature>
<name>A0A0C5WKW8_9GAMM</name>
<evidence type="ECO:0000313" key="3">
    <source>
        <dbReference type="Proteomes" id="UP000032303"/>
    </source>
</evidence>
<organism evidence="2 3">
    <name type="scientific">Photobacterium gaetbulicola Gung47</name>
    <dbReference type="NCBI Taxonomy" id="658445"/>
    <lineage>
        <taxon>Bacteria</taxon>
        <taxon>Pseudomonadati</taxon>
        <taxon>Pseudomonadota</taxon>
        <taxon>Gammaproteobacteria</taxon>
        <taxon>Vibrionales</taxon>
        <taxon>Vibrionaceae</taxon>
        <taxon>Photobacterium</taxon>
    </lineage>
</organism>
<reference evidence="2 3" key="1">
    <citation type="submission" date="2013-05" db="EMBL/GenBank/DDBJ databases">
        <title>Complete genome sequence of the lipase-producing bacterium Photobacterium gaetbulicola Gung47.</title>
        <authorList>
            <person name="Kim Y.-O."/>
        </authorList>
    </citation>
    <scope>NUCLEOTIDE SEQUENCE [LARGE SCALE GENOMIC DNA]</scope>
    <source>
        <strain evidence="2 3">Gung47</strain>
    </source>
</reference>
<gene>
    <name evidence="2" type="ORF">H744_1c0704</name>
</gene>
<sequence length="347" mass="38248">MHTEQSQKILRYVVGVMLSLIIAYGLNWPLAYVMPVFVAKLLVDKPIADKRVMTELGLSMVATVLIALMVTNGLVQYPLIMLVLIGLMMLWAYFLFQNPNWNFFATMLMIAALLLPYLGLMQPVIALEAGKALMLAGGGAVAVYGIMHWLFPAQGGEIPNVVTKSAQEERQAQQVRLQESYKALLISFPVIAFCYFCQLTGAILTMIFIGILSLQLTAAKSVKLSLFLLVTNIVGGLLAIMAYELLVTAPWFPFLVAMMACFTLIFAVKIFCQPEKAPIYASIFSALLVIFGAVVASDSKLIDMNFYTRIWQLILTSGYMIVVATFIEKWQSASCTGAKQPAPVLLT</sequence>
<keyword evidence="1" id="KW-0812">Transmembrane</keyword>
<feature type="transmembrane region" description="Helical" evidence="1">
    <location>
        <begin position="101"/>
        <end position="120"/>
    </location>
</feature>
<dbReference type="AlphaFoldDB" id="A0A0C5WKW8"/>
<feature type="transmembrane region" description="Helical" evidence="1">
    <location>
        <begin position="251"/>
        <end position="272"/>
    </location>
</feature>
<dbReference type="Pfam" id="PF11168">
    <property type="entry name" value="DUF2955"/>
    <property type="match status" value="1"/>
</dbReference>
<keyword evidence="3" id="KW-1185">Reference proteome</keyword>
<feature type="transmembrane region" description="Helical" evidence="1">
    <location>
        <begin position="309"/>
        <end position="327"/>
    </location>
</feature>
<keyword evidence="1" id="KW-0472">Membrane</keyword>
<feature type="transmembrane region" description="Helical" evidence="1">
    <location>
        <begin position="186"/>
        <end position="212"/>
    </location>
</feature>
<feature type="transmembrane region" description="Helical" evidence="1">
    <location>
        <begin position="224"/>
        <end position="245"/>
    </location>
</feature>
<keyword evidence="1" id="KW-1133">Transmembrane helix</keyword>
<evidence type="ECO:0000313" key="2">
    <source>
        <dbReference type="EMBL" id="AJR05729.1"/>
    </source>
</evidence>
<dbReference type="InterPro" id="IPR022604">
    <property type="entry name" value="DUF2955"/>
</dbReference>
<evidence type="ECO:0000256" key="1">
    <source>
        <dbReference type="SAM" id="Phobius"/>
    </source>
</evidence>
<dbReference type="HOGENOM" id="CLU_068665_0_0_6"/>
<proteinExistence type="predicted"/>